<dbReference type="RefSeq" id="WP_030005366.1">
    <property type="nucleotide sequence ID" value="NC_022549.1"/>
</dbReference>
<gene>
    <name evidence="2" type="ORF">BN85314880</name>
</gene>
<dbReference type="InterPro" id="IPR016181">
    <property type="entry name" value="Acyl_CoA_acyltransferase"/>
</dbReference>
<dbReference type="PROSITE" id="PS51186">
    <property type="entry name" value="GNAT"/>
    <property type="match status" value="1"/>
</dbReference>
<proteinExistence type="predicted"/>
<reference evidence="2 3" key="1">
    <citation type="journal article" date="2013" name="J. Mol. Microbiol. Biotechnol.">
        <title>Analysis of the Complete Genomes of Acholeplasma brassicae , A. palmae and A. laidlawii and Their Comparison to the Obligate Parasites from ' Candidatus Phytoplasma'.</title>
        <authorList>
            <person name="Kube M."/>
            <person name="Siewert C."/>
            <person name="Migdoll A.M."/>
            <person name="Duduk B."/>
            <person name="Holz S."/>
            <person name="Rabus R."/>
            <person name="Seemuller E."/>
            <person name="Mitrovic J."/>
            <person name="Muller I."/>
            <person name="Buttner C."/>
            <person name="Reinhardt R."/>
        </authorList>
    </citation>
    <scope>NUCLEOTIDE SEQUENCE [LARGE SCALE GENOMIC DNA]</scope>
    <source>
        <strain evidence="3">0502</strain>
    </source>
</reference>
<evidence type="ECO:0000313" key="3">
    <source>
        <dbReference type="Proteomes" id="UP000032737"/>
    </source>
</evidence>
<dbReference type="EMBL" id="FO681348">
    <property type="protein sequence ID" value="CCV66509.1"/>
    <property type="molecule type" value="Genomic_DNA"/>
</dbReference>
<protein>
    <submittedName>
        <fullName evidence="2">Similar to spermine/spermidine acetyltransferase</fullName>
    </submittedName>
</protein>
<keyword evidence="3" id="KW-1185">Reference proteome</keyword>
<evidence type="ECO:0000259" key="1">
    <source>
        <dbReference type="PROSITE" id="PS51186"/>
    </source>
</evidence>
<dbReference type="AlphaFoldDB" id="U4KTD7"/>
<sequence>MKLVLYETKYEADFLSLKVQKESEKFIESQKDTLKAYHEMAYDIAWKIYLFQLEDEFVGYLMVGLNSMGDLFLDRFLMDYRYEKKGYGRLFFKLFKDTISSDYPGVADLFLSVNVKNERAIRFYEQQGFVKTNYLDGNDPIYQLKIKKCV</sequence>
<dbReference type="KEGG" id="abra:BN85314880"/>
<accession>U4KTD7</accession>
<dbReference type="STRING" id="61635.BN85314880"/>
<dbReference type="Gene3D" id="3.40.630.30">
    <property type="match status" value="1"/>
</dbReference>
<name>U4KTD7_9MOLU</name>
<dbReference type="HOGENOM" id="CLU_111226_4_2_14"/>
<keyword evidence="2" id="KW-0808">Transferase</keyword>
<organism evidence="2 3">
    <name type="scientific">Acholeplasma brassicae</name>
    <dbReference type="NCBI Taxonomy" id="61635"/>
    <lineage>
        <taxon>Bacteria</taxon>
        <taxon>Bacillati</taxon>
        <taxon>Mycoplasmatota</taxon>
        <taxon>Mollicutes</taxon>
        <taxon>Acholeplasmatales</taxon>
        <taxon>Acholeplasmataceae</taxon>
        <taxon>Acholeplasma</taxon>
    </lineage>
</organism>
<dbReference type="GO" id="GO:0016747">
    <property type="term" value="F:acyltransferase activity, transferring groups other than amino-acyl groups"/>
    <property type="evidence" value="ECO:0007669"/>
    <property type="project" value="InterPro"/>
</dbReference>
<dbReference type="InterPro" id="IPR000182">
    <property type="entry name" value="GNAT_dom"/>
</dbReference>
<feature type="domain" description="N-acetyltransferase" evidence="1">
    <location>
        <begin position="1"/>
        <end position="147"/>
    </location>
</feature>
<dbReference type="Pfam" id="PF00583">
    <property type="entry name" value="Acetyltransf_1"/>
    <property type="match status" value="1"/>
</dbReference>
<dbReference type="OrthoDB" id="9797456at2"/>
<dbReference type="Proteomes" id="UP000032737">
    <property type="component" value="Chromosome"/>
</dbReference>
<dbReference type="SUPFAM" id="SSF55729">
    <property type="entry name" value="Acyl-CoA N-acyltransferases (Nat)"/>
    <property type="match status" value="1"/>
</dbReference>
<evidence type="ECO:0000313" key="2">
    <source>
        <dbReference type="EMBL" id="CCV66509.1"/>
    </source>
</evidence>